<dbReference type="InterPro" id="IPR025672">
    <property type="entry name" value="Sigma_reg_C_dom"/>
</dbReference>
<gene>
    <name evidence="3" type="ORF">J2S17_003579</name>
</gene>
<keyword evidence="1" id="KW-0812">Transmembrane</keyword>
<keyword evidence="1" id="KW-0472">Membrane</keyword>
<name>A0ABU0AK89_9BACI</name>
<keyword evidence="1" id="KW-1133">Transmembrane helix</keyword>
<dbReference type="Proteomes" id="UP001238088">
    <property type="component" value="Unassembled WGS sequence"/>
</dbReference>
<evidence type="ECO:0000313" key="4">
    <source>
        <dbReference type="Proteomes" id="UP001238088"/>
    </source>
</evidence>
<evidence type="ECO:0000313" key="3">
    <source>
        <dbReference type="EMBL" id="MDQ0271691.1"/>
    </source>
</evidence>
<proteinExistence type="predicted"/>
<evidence type="ECO:0000256" key="1">
    <source>
        <dbReference type="SAM" id="Phobius"/>
    </source>
</evidence>
<organism evidence="3 4">
    <name type="scientific">Cytobacillus purgationiresistens</name>
    <dbReference type="NCBI Taxonomy" id="863449"/>
    <lineage>
        <taxon>Bacteria</taxon>
        <taxon>Bacillati</taxon>
        <taxon>Bacillota</taxon>
        <taxon>Bacilli</taxon>
        <taxon>Bacillales</taxon>
        <taxon>Bacillaceae</taxon>
        <taxon>Cytobacillus</taxon>
    </lineage>
</organism>
<feature type="transmembrane region" description="Helical" evidence="1">
    <location>
        <begin position="28"/>
        <end position="50"/>
    </location>
</feature>
<comment type="caution">
    <text evidence="3">The sequence shown here is derived from an EMBL/GenBank/DDBJ whole genome shotgun (WGS) entry which is preliminary data.</text>
</comment>
<dbReference type="RefSeq" id="WP_307477018.1">
    <property type="nucleotide sequence ID" value="NZ_JAUSUB010000016.1"/>
</dbReference>
<accession>A0ABU0AK89</accession>
<protein>
    <recommendedName>
        <fullName evidence="2">Sigma factor regulator C-terminal domain-containing protein</fullName>
    </recommendedName>
</protein>
<evidence type="ECO:0000259" key="2">
    <source>
        <dbReference type="Pfam" id="PF13791"/>
    </source>
</evidence>
<keyword evidence="4" id="KW-1185">Reference proteome</keyword>
<dbReference type="Pfam" id="PF13791">
    <property type="entry name" value="Sigma_reg_C"/>
    <property type="match status" value="1"/>
</dbReference>
<reference evidence="3 4" key="1">
    <citation type="submission" date="2023-07" db="EMBL/GenBank/DDBJ databases">
        <title>Genomic Encyclopedia of Type Strains, Phase IV (KMG-IV): sequencing the most valuable type-strain genomes for metagenomic binning, comparative biology and taxonomic classification.</title>
        <authorList>
            <person name="Goeker M."/>
        </authorList>
    </citation>
    <scope>NUCLEOTIDE SEQUENCE [LARGE SCALE GENOMIC DNA]</scope>
    <source>
        <strain evidence="3 4">DSM 23494</strain>
    </source>
</reference>
<feature type="domain" description="Sigma factor regulator C-terminal" evidence="2">
    <location>
        <begin position="160"/>
        <end position="301"/>
    </location>
</feature>
<dbReference type="EMBL" id="JAUSUB010000016">
    <property type="protein sequence ID" value="MDQ0271691.1"/>
    <property type="molecule type" value="Genomic_DNA"/>
</dbReference>
<sequence>MKDESMFEPDDDFSDLVRKAKRKSIKRSVIISLLVTLTVLILLWALLYIGQYFMYERMLKDTDETNDYYQMYGANVHSNGATFDYFFVAGRSHAYAYKEVNGHLINWDSRSTFHTILGTKAVLNTSSFIGVDESSYKNDYKMVKFHLPNEEAVYDDLSYLRTLPEFYSVEIGLSFHEEIPISEVVKAFPTASWVWLLQDDLYEEASSFKDMNQGVSLSFKQDFSEIDGDEALGFSIEQNASFEESAKQYTTFLQERSDHVSDAKEVLKTLEQYDLDQIPVAGVILTGTVEEVLPYTTKEPVSVVRTGVVIPY</sequence>